<keyword evidence="1" id="KW-0732">Signal</keyword>
<evidence type="ECO:0000313" key="2">
    <source>
        <dbReference type="EMBL" id="KAJ2782874.1"/>
    </source>
</evidence>
<gene>
    <name evidence="2" type="ORF">H4R18_002023</name>
</gene>
<sequence>MKALYLAALPLAMAPAAYGAPLIKSAIITLSVDGVVESGAYDVASVGASFAVEHPGLFDPLISVIPGARGVFAAARLLGGRFAGTAAGGFVSRAAKGFLEGSAGNDAPLVGWIIREQEDSQPEELGLQPPQPTARE</sequence>
<dbReference type="AlphaFoldDB" id="A0A9W8LKI5"/>
<evidence type="ECO:0000256" key="1">
    <source>
        <dbReference type="SAM" id="SignalP"/>
    </source>
</evidence>
<dbReference type="OrthoDB" id="5549922at2759"/>
<proteinExistence type="predicted"/>
<name>A0A9W8LKI5_9FUNG</name>
<organism evidence="2 3">
    <name type="scientific">Coemansia javaensis</name>
    <dbReference type="NCBI Taxonomy" id="2761396"/>
    <lineage>
        <taxon>Eukaryota</taxon>
        <taxon>Fungi</taxon>
        <taxon>Fungi incertae sedis</taxon>
        <taxon>Zoopagomycota</taxon>
        <taxon>Kickxellomycotina</taxon>
        <taxon>Kickxellomycetes</taxon>
        <taxon>Kickxellales</taxon>
        <taxon>Kickxellaceae</taxon>
        <taxon>Coemansia</taxon>
    </lineage>
</organism>
<feature type="signal peptide" evidence="1">
    <location>
        <begin position="1"/>
        <end position="19"/>
    </location>
</feature>
<keyword evidence="3" id="KW-1185">Reference proteome</keyword>
<dbReference type="EMBL" id="JANBUL010000060">
    <property type="protein sequence ID" value="KAJ2782874.1"/>
    <property type="molecule type" value="Genomic_DNA"/>
</dbReference>
<feature type="chain" id="PRO_5040892556" evidence="1">
    <location>
        <begin position="20"/>
        <end position="136"/>
    </location>
</feature>
<protein>
    <submittedName>
        <fullName evidence="2">Uncharacterized protein</fullName>
    </submittedName>
</protein>
<accession>A0A9W8LKI5</accession>
<evidence type="ECO:0000313" key="3">
    <source>
        <dbReference type="Proteomes" id="UP001140217"/>
    </source>
</evidence>
<dbReference type="Proteomes" id="UP001140217">
    <property type="component" value="Unassembled WGS sequence"/>
</dbReference>
<reference evidence="2" key="1">
    <citation type="submission" date="2022-07" db="EMBL/GenBank/DDBJ databases">
        <title>Phylogenomic reconstructions and comparative analyses of Kickxellomycotina fungi.</title>
        <authorList>
            <person name="Reynolds N.K."/>
            <person name="Stajich J.E."/>
            <person name="Barry K."/>
            <person name="Grigoriev I.V."/>
            <person name="Crous P."/>
            <person name="Smith M.E."/>
        </authorList>
    </citation>
    <scope>NUCLEOTIDE SEQUENCE</scope>
    <source>
        <strain evidence="2">NBRC 105414</strain>
    </source>
</reference>
<comment type="caution">
    <text evidence="2">The sequence shown here is derived from an EMBL/GenBank/DDBJ whole genome shotgun (WGS) entry which is preliminary data.</text>
</comment>